<evidence type="ECO:0008006" key="5">
    <source>
        <dbReference type="Google" id="ProtNLM"/>
    </source>
</evidence>
<dbReference type="GO" id="GO:0006635">
    <property type="term" value="P:fatty acid beta-oxidation"/>
    <property type="evidence" value="ECO:0007669"/>
    <property type="project" value="TreeGrafter"/>
</dbReference>
<name>A0A0H1BKA5_9EURO</name>
<evidence type="ECO:0000313" key="4">
    <source>
        <dbReference type="Proteomes" id="UP000053573"/>
    </source>
</evidence>
<dbReference type="OrthoDB" id="410701at2759"/>
<dbReference type="Pfam" id="PF00378">
    <property type="entry name" value="ECH_1"/>
    <property type="match status" value="1"/>
</dbReference>
<organism evidence="3 4">
    <name type="scientific">Blastomyces silverae</name>
    <dbReference type="NCBI Taxonomy" id="2060906"/>
    <lineage>
        <taxon>Eukaryota</taxon>
        <taxon>Fungi</taxon>
        <taxon>Dikarya</taxon>
        <taxon>Ascomycota</taxon>
        <taxon>Pezizomycotina</taxon>
        <taxon>Eurotiomycetes</taxon>
        <taxon>Eurotiomycetidae</taxon>
        <taxon>Onygenales</taxon>
        <taxon>Ajellomycetaceae</taxon>
        <taxon>Blastomyces</taxon>
    </lineage>
</organism>
<dbReference type="GO" id="GO:0005739">
    <property type="term" value="C:mitochondrion"/>
    <property type="evidence" value="ECO:0007669"/>
    <property type="project" value="TreeGrafter"/>
</dbReference>
<dbReference type="Proteomes" id="UP000053573">
    <property type="component" value="Unassembled WGS sequence"/>
</dbReference>
<accession>A0A0H1BKA5</accession>
<proteinExistence type="inferred from homology"/>
<dbReference type="AlphaFoldDB" id="A0A0H1BKA5"/>
<evidence type="ECO:0000313" key="3">
    <source>
        <dbReference type="EMBL" id="KLJ11558.1"/>
    </source>
</evidence>
<keyword evidence="4" id="KW-1185">Reference proteome</keyword>
<feature type="region of interest" description="Disordered" evidence="2">
    <location>
        <begin position="1"/>
        <end position="23"/>
    </location>
</feature>
<evidence type="ECO:0000256" key="1">
    <source>
        <dbReference type="ARBA" id="ARBA00005254"/>
    </source>
</evidence>
<reference evidence="4" key="1">
    <citation type="journal article" date="2015" name="PLoS Genet.">
        <title>The dynamic genome and transcriptome of the human fungal pathogen Blastomyces and close relative Emmonsia.</title>
        <authorList>
            <person name="Munoz J.F."/>
            <person name="Gauthier G.M."/>
            <person name="Desjardins C.A."/>
            <person name="Gallo J.E."/>
            <person name="Holder J."/>
            <person name="Sullivan T.D."/>
            <person name="Marty A.J."/>
            <person name="Carmen J.C."/>
            <person name="Chen Z."/>
            <person name="Ding L."/>
            <person name="Gujja S."/>
            <person name="Magrini V."/>
            <person name="Misas E."/>
            <person name="Mitreva M."/>
            <person name="Priest M."/>
            <person name="Saif S."/>
            <person name="Whiston E.A."/>
            <person name="Young S."/>
            <person name="Zeng Q."/>
            <person name="Goldman W.E."/>
            <person name="Mardis E.R."/>
            <person name="Taylor J.W."/>
            <person name="McEwen J.G."/>
            <person name="Clay O.K."/>
            <person name="Klein B.S."/>
            <person name="Cuomo C.A."/>
        </authorList>
    </citation>
    <scope>NUCLEOTIDE SEQUENCE [LARGE SCALE GENOMIC DNA]</scope>
    <source>
        <strain evidence="4">UAMH 139</strain>
    </source>
</reference>
<sequence length="242" mass="25463">MPNRNSKSDSSAGNPEGTITTSITILPSNNPVATITISRPAKLNALNSHLLASLPPIIQTLTATHPNLLAIVLTGAGPKSFIGGLEIAASCDIRVASSNALLGMPETRMGVPSVVEAALLPGLIGWGRTRRMLLLGETIGAREALEWGLVEKVVEPEELDEAVAAWVDSLEKSGIAAVRNQKELIGKWERMGVNEAIEAGIDHFGRAFEADGKGVGGAEGSETEPGRMMGEFLRRKRGGGKL</sequence>
<dbReference type="PANTHER" id="PTHR11941:SF171">
    <property type="entry name" value="SD19268P"/>
    <property type="match status" value="1"/>
</dbReference>
<dbReference type="PANTHER" id="PTHR11941">
    <property type="entry name" value="ENOYL-COA HYDRATASE-RELATED"/>
    <property type="match status" value="1"/>
</dbReference>
<protein>
    <recommendedName>
        <fullName evidence="5">Enoyl-CoA hydratase</fullName>
    </recommendedName>
</protein>
<comment type="similarity">
    <text evidence="1">Belongs to the enoyl-CoA hydratase/isomerase family.</text>
</comment>
<evidence type="ECO:0000256" key="2">
    <source>
        <dbReference type="SAM" id="MobiDB-lite"/>
    </source>
</evidence>
<dbReference type="CDD" id="cd06558">
    <property type="entry name" value="crotonase-like"/>
    <property type="match status" value="1"/>
</dbReference>
<comment type="caution">
    <text evidence="3">The sequence shown here is derived from an EMBL/GenBank/DDBJ whole genome shotgun (WGS) entry which is preliminary data.</text>
</comment>
<dbReference type="InterPro" id="IPR029045">
    <property type="entry name" value="ClpP/crotonase-like_dom_sf"/>
</dbReference>
<gene>
    <name evidence="3" type="ORF">EMPG_13252</name>
</gene>
<dbReference type="InterPro" id="IPR001753">
    <property type="entry name" value="Enoyl-CoA_hydra/iso"/>
</dbReference>
<dbReference type="SUPFAM" id="SSF52096">
    <property type="entry name" value="ClpP/crotonase"/>
    <property type="match status" value="1"/>
</dbReference>
<dbReference type="Gene3D" id="3.90.226.10">
    <property type="entry name" value="2-enoyl-CoA Hydratase, Chain A, domain 1"/>
    <property type="match status" value="2"/>
</dbReference>
<dbReference type="EMBL" id="LDEV01001486">
    <property type="protein sequence ID" value="KLJ11558.1"/>
    <property type="molecule type" value="Genomic_DNA"/>
</dbReference>
<dbReference type="STRING" id="2060906.A0A0H1BKA5"/>